<dbReference type="AlphaFoldDB" id="A0A7C8N5W5"/>
<protein>
    <submittedName>
        <fullName evidence="1">Uncharacterized protein</fullName>
    </submittedName>
</protein>
<dbReference type="Proteomes" id="UP000475325">
    <property type="component" value="Unassembled WGS sequence"/>
</dbReference>
<evidence type="ECO:0000313" key="1">
    <source>
        <dbReference type="EMBL" id="KAF3084991.1"/>
    </source>
</evidence>
<accession>A0A7C8N5W5</accession>
<evidence type="ECO:0000313" key="2">
    <source>
        <dbReference type="Proteomes" id="UP000475325"/>
    </source>
</evidence>
<proteinExistence type="predicted"/>
<name>A0A7C8N5W5_ORBOL</name>
<organism evidence="1 2">
    <name type="scientific">Orbilia oligospora</name>
    <name type="common">Nematode-trapping fungus</name>
    <name type="synonym">Arthrobotrys oligospora</name>
    <dbReference type="NCBI Taxonomy" id="2813651"/>
    <lineage>
        <taxon>Eukaryota</taxon>
        <taxon>Fungi</taxon>
        <taxon>Dikarya</taxon>
        <taxon>Ascomycota</taxon>
        <taxon>Pezizomycotina</taxon>
        <taxon>Orbiliomycetes</taxon>
        <taxon>Orbiliales</taxon>
        <taxon>Orbiliaceae</taxon>
        <taxon>Orbilia</taxon>
    </lineage>
</organism>
<dbReference type="EMBL" id="WIQW01000094">
    <property type="protein sequence ID" value="KAF3084991.1"/>
    <property type="molecule type" value="Genomic_DNA"/>
</dbReference>
<gene>
    <name evidence="1" type="ORF">TWF102_011771</name>
</gene>
<comment type="caution">
    <text evidence="1">The sequence shown here is derived from an EMBL/GenBank/DDBJ whole genome shotgun (WGS) entry which is preliminary data.</text>
</comment>
<reference evidence="1 2" key="1">
    <citation type="submission" date="2019-06" db="EMBL/GenBank/DDBJ databases">
        <authorList>
            <person name="Palmer J.M."/>
        </authorList>
    </citation>
    <scope>NUCLEOTIDE SEQUENCE [LARGE SCALE GENOMIC DNA]</scope>
    <source>
        <strain evidence="1 2">TWF102</strain>
    </source>
</reference>
<sequence length="120" mass="12849">MLGSRCFVHGSATKENKHSKVDLVASLSCSIVALPFQKFDGHKTPSTSSTPRISSLSFSLHHPANIRTTNTTNTITTIFTITMTATTSTMPLKGSRQRAQTLVDGLSPCYPDPVAGDDPL</sequence>